<keyword evidence="2" id="KW-0732">Signal</keyword>
<dbReference type="RefSeq" id="WP_223626286.1">
    <property type="nucleotide sequence ID" value="NZ_JAIQDJ010000001.1"/>
</dbReference>
<comment type="caution">
    <text evidence="3">The sequence shown here is derived from an EMBL/GenBank/DDBJ whole genome shotgun (WGS) entry which is preliminary data.</text>
</comment>
<feature type="region of interest" description="Disordered" evidence="1">
    <location>
        <begin position="124"/>
        <end position="153"/>
    </location>
</feature>
<dbReference type="EMBL" id="JAIQDJ010000001">
    <property type="protein sequence ID" value="MBZ4185131.1"/>
    <property type="molecule type" value="Genomic_DNA"/>
</dbReference>
<evidence type="ECO:0000256" key="1">
    <source>
        <dbReference type="SAM" id="MobiDB-lite"/>
    </source>
</evidence>
<keyword evidence="4" id="KW-1185">Reference proteome</keyword>
<gene>
    <name evidence="3" type="ORF">K7B09_02165</name>
</gene>
<protein>
    <submittedName>
        <fullName evidence="3">DUF3106 domain-containing protein</fullName>
    </submittedName>
</protein>
<sequence length="153" mass="17799">MTTRINTLVLLAGLALAPFATHAQDAKPAPPPTEAMPAWEQLSPAQRELLIAPVRDRWNREPERRPQFMEYAKRWKDMPPPQRDHARRGMERWEAMTPEQREHARAVFNFVHGMSKEDRRAFMGKWQQMTPPQRNEWVKAHPAPPAPMPPSKP</sequence>
<organism evidence="3 4">
    <name type="scientific">Thermomonas beijingensis</name>
    <dbReference type="NCBI Taxonomy" id="2872701"/>
    <lineage>
        <taxon>Bacteria</taxon>
        <taxon>Pseudomonadati</taxon>
        <taxon>Pseudomonadota</taxon>
        <taxon>Gammaproteobacteria</taxon>
        <taxon>Lysobacterales</taxon>
        <taxon>Lysobacteraceae</taxon>
        <taxon>Thermomonas</taxon>
    </lineage>
</organism>
<accession>A0ABS7TBH4</accession>
<evidence type="ECO:0000256" key="2">
    <source>
        <dbReference type="SAM" id="SignalP"/>
    </source>
</evidence>
<dbReference type="Proteomes" id="UP001430290">
    <property type="component" value="Unassembled WGS sequence"/>
</dbReference>
<feature type="chain" id="PRO_5046111954" evidence="2">
    <location>
        <begin position="24"/>
        <end position="153"/>
    </location>
</feature>
<feature type="compositionally biased region" description="Pro residues" evidence="1">
    <location>
        <begin position="142"/>
        <end position="153"/>
    </location>
</feature>
<name>A0ABS7TBH4_9GAMM</name>
<evidence type="ECO:0000313" key="4">
    <source>
        <dbReference type="Proteomes" id="UP001430290"/>
    </source>
</evidence>
<evidence type="ECO:0000313" key="3">
    <source>
        <dbReference type="EMBL" id="MBZ4185131.1"/>
    </source>
</evidence>
<proteinExistence type="predicted"/>
<feature type="signal peptide" evidence="2">
    <location>
        <begin position="1"/>
        <end position="23"/>
    </location>
</feature>
<reference evidence="3" key="1">
    <citation type="submission" date="2021-09" db="EMBL/GenBank/DDBJ databases">
        <authorList>
            <person name="Wu T."/>
            <person name="Guo S.Z."/>
        </authorList>
    </citation>
    <scope>NUCLEOTIDE SEQUENCE</scope>
    <source>
        <strain evidence="3">RSS-23</strain>
    </source>
</reference>
<dbReference type="InterPro" id="IPR021455">
    <property type="entry name" value="DUF3106"/>
</dbReference>
<dbReference type="Pfam" id="PF11304">
    <property type="entry name" value="DUF3106"/>
    <property type="match status" value="1"/>
</dbReference>